<feature type="region of interest" description="Disordered" evidence="1">
    <location>
        <begin position="468"/>
        <end position="617"/>
    </location>
</feature>
<feature type="compositionally biased region" description="Basic and acidic residues" evidence="1">
    <location>
        <begin position="468"/>
        <end position="506"/>
    </location>
</feature>
<gene>
    <name evidence="3" type="ORF">C7M84_003419</name>
</gene>
<dbReference type="OrthoDB" id="10072641at2759"/>
<dbReference type="PANTHER" id="PTHR15577">
    <property type="entry name" value="ZINC FINGER CONTAINING PROTEIN"/>
    <property type="match status" value="1"/>
</dbReference>
<feature type="compositionally biased region" description="Basic and acidic residues" evidence="1">
    <location>
        <begin position="557"/>
        <end position="568"/>
    </location>
</feature>
<dbReference type="GO" id="GO:0045892">
    <property type="term" value="P:negative regulation of DNA-templated transcription"/>
    <property type="evidence" value="ECO:0007669"/>
    <property type="project" value="TreeGrafter"/>
</dbReference>
<feature type="compositionally biased region" description="Basic and acidic residues" evidence="1">
    <location>
        <begin position="516"/>
        <end position="548"/>
    </location>
</feature>
<dbReference type="GO" id="GO:0008270">
    <property type="term" value="F:zinc ion binding"/>
    <property type="evidence" value="ECO:0007669"/>
    <property type="project" value="InterPro"/>
</dbReference>
<dbReference type="STRING" id="6689.A0A423TN62"/>
<evidence type="ECO:0000259" key="2">
    <source>
        <dbReference type="PROSITE" id="PS00028"/>
    </source>
</evidence>
<evidence type="ECO:0000256" key="1">
    <source>
        <dbReference type="SAM" id="MobiDB-lite"/>
    </source>
</evidence>
<organism evidence="3 4">
    <name type="scientific">Penaeus vannamei</name>
    <name type="common">Whiteleg shrimp</name>
    <name type="synonym">Litopenaeus vannamei</name>
    <dbReference type="NCBI Taxonomy" id="6689"/>
    <lineage>
        <taxon>Eukaryota</taxon>
        <taxon>Metazoa</taxon>
        <taxon>Ecdysozoa</taxon>
        <taxon>Arthropoda</taxon>
        <taxon>Crustacea</taxon>
        <taxon>Multicrustacea</taxon>
        <taxon>Malacostraca</taxon>
        <taxon>Eumalacostraca</taxon>
        <taxon>Eucarida</taxon>
        <taxon>Decapoda</taxon>
        <taxon>Dendrobranchiata</taxon>
        <taxon>Penaeoidea</taxon>
        <taxon>Penaeidae</taxon>
        <taxon>Penaeus</taxon>
    </lineage>
</organism>
<dbReference type="PROSITE" id="PS00028">
    <property type="entry name" value="ZINC_FINGER_C2H2_1"/>
    <property type="match status" value="1"/>
</dbReference>
<reference evidence="3 4" key="1">
    <citation type="submission" date="2018-04" db="EMBL/GenBank/DDBJ databases">
        <authorList>
            <person name="Zhang X."/>
            <person name="Yuan J."/>
            <person name="Li F."/>
            <person name="Xiang J."/>
        </authorList>
    </citation>
    <scope>NUCLEOTIDE SEQUENCE [LARGE SCALE GENOMIC DNA]</scope>
    <source>
        <tissue evidence="3">Muscle</tissue>
    </source>
</reference>
<protein>
    <submittedName>
        <fullName evidence="3">Putative mucin-17-like isoform X1</fullName>
    </submittedName>
</protein>
<dbReference type="GO" id="GO:0005654">
    <property type="term" value="C:nucleoplasm"/>
    <property type="evidence" value="ECO:0007669"/>
    <property type="project" value="TreeGrafter"/>
</dbReference>
<dbReference type="PANTHER" id="PTHR15577:SF2">
    <property type="entry name" value="ZINC FINGER PROTEIN 318"/>
    <property type="match status" value="1"/>
</dbReference>
<dbReference type="InterPro" id="IPR013087">
    <property type="entry name" value="Znf_C2H2_type"/>
</dbReference>
<dbReference type="AlphaFoldDB" id="A0A423TN62"/>
<dbReference type="InterPro" id="IPR003604">
    <property type="entry name" value="Matrin/U1-like-C_Znf_C2H2"/>
</dbReference>
<feature type="region of interest" description="Disordered" evidence="1">
    <location>
        <begin position="733"/>
        <end position="758"/>
    </location>
</feature>
<dbReference type="GO" id="GO:0003676">
    <property type="term" value="F:nucleic acid binding"/>
    <property type="evidence" value="ECO:0007669"/>
    <property type="project" value="InterPro"/>
</dbReference>
<feature type="compositionally biased region" description="Basic and acidic residues" evidence="1">
    <location>
        <begin position="249"/>
        <end position="265"/>
    </location>
</feature>
<feature type="compositionally biased region" description="Basic and acidic residues" evidence="1">
    <location>
        <begin position="592"/>
        <end position="602"/>
    </location>
</feature>
<feature type="compositionally biased region" description="Low complexity" evidence="1">
    <location>
        <begin position="159"/>
        <end position="173"/>
    </location>
</feature>
<feature type="compositionally biased region" description="Basic residues" evidence="1">
    <location>
        <begin position="956"/>
        <end position="965"/>
    </location>
</feature>
<feature type="domain" description="C2H2-type" evidence="2">
    <location>
        <begin position="365"/>
        <end position="387"/>
    </location>
</feature>
<feature type="region of interest" description="Disordered" evidence="1">
    <location>
        <begin position="644"/>
        <end position="687"/>
    </location>
</feature>
<accession>A0A423TN62</accession>
<dbReference type="InterPro" id="IPR055309">
    <property type="entry name" value="Znf318-like"/>
</dbReference>
<evidence type="ECO:0000313" key="3">
    <source>
        <dbReference type="EMBL" id="ROT77886.1"/>
    </source>
</evidence>
<feature type="compositionally biased region" description="Basic and acidic residues" evidence="1">
    <location>
        <begin position="106"/>
        <end position="138"/>
    </location>
</feature>
<feature type="compositionally biased region" description="Polar residues" evidence="1">
    <location>
        <begin position="212"/>
        <end position="223"/>
    </location>
</feature>
<dbReference type="GO" id="GO:0045893">
    <property type="term" value="P:positive regulation of DNA-templated transcription"/>
    <property type="evidence" value="ECO:0007669"/>
    <property type="project" value="TreeGrafter"/>
</dbReference>
<dbReference type="Proteomes" id="UP000283509">
    <property type="component" value="Unassembled WGS sequence"/>
</dbReference>
<proteinExistence type="predicted"/>
<dbReference type="SMART" id="SM00451">
    <property type="entry name" value="ZnF_U1"/>
    <property type="match status" value="2"/>
</dbReference>
<name>A0A423TN62_PENVA</name>
<feature type="region of interest" description="Disordered" evidence="1">
    <location>
        <begin position="909"/>
        <end position="965"/>
    </location>
</feature>
<comment type="caution">
    <text evidence="3">The sequence shown here is derived from an EMBL/GenBank/DDBJ whole genome shotgun (WGS) entry which is preliminary data.</text>
</comment>
<evidence type="ECO:0000313" key="4">
    <source>
        <dbReference type="Proteomes" id="UP000283509"/>
    </source>
</evidence>
<reference evidence="3 4" key="2">
    <citation type="submission" date="2019-01" db="EMBL/GenBank/DDBJ databases">
        <title>The decoding of complex shrimp genome reveals the adaptation for benthos swimmer, frequently molting mechanism and breeding impact on genome.</title>
        <authorList>
            <person name="Sun Y."/>
            <person name="Gao Y."/>
            <person name="Yu Y."/>
        </authorList>
    </citation>
    <scope>NUCLEOTIDE SEQUENCE [LARGE SCALE GENOMIC DNA]</scope>
    <source>
        <tissue evidence="3">Muscle</tissue>
    </source>
</reference>
<dbReference type="EMBL" id="QCYY01001462">
    <property type="protein sequence ID" value="ROT77886.1"/>
    <property type="molecule type" value="Genomic_DNA"/>
</dbReference>
<keyword evidence="4" id="KW-1185">Reference proteome</keyword>
<feature type="region of interest" description="Disordered" evidence="1">
    <location>
        <begin position="76"/>
        <end position="270"/>
    </location>
</feature>
<sequence>MQKRDTLLKRARSLTEQKDLMMNQRDDIISNHKGDKSSLNNLLQENWFLMKEMGNQITKINHMVIEVEKEIEVLKPGNQPLPRAESPQRRSSRSPAAMRFCGPSRQYEHGKTPERNYKHVEASYRNESKGYEYPEHRRSISPASGKHRSRSPAAAGPHRMSSPAPRQQRSRSPNVSRHKSRSPNVSRHKSRSPNVSRHKSRSPNAGRHRTRSPVSGSQQQRLWSPSGEYSKEFQRAPSTSRKRTTASKSDGEKRQQDVYRKKEEPKEEIDEGLQYPQGFVQRTYIRYCDQGMHWCKLCSIFCESIPEYVDHLISSSHLAKCKYDRKTWLAKAPKEEKEPKPPNATALIVPVQGVEFLHSLTSYYCSLCDVFMRDKGEAVRHPESKIHTSNYKMHLVKNPMYEASLVKTKAAAYAKYSVEQARYMVEAKMKLKEKIATDEIEEKLLRQIKQKRDMVRQEKEEGIEINEKVERERSQRQESKKEKSEKRERERVVESDSGKTHDHKNESSVTQTQASESKEYKDTSTRRESKKEKGSSREVVTKDVKTDGDEAAYADGSYKDSQDDEKKSAAPKLPLIGKMPFLKKKQQSSVPKRKESSKETKQDILSSSNLVQDPKLEIPLTEEQKIDLSDNIAWVMNQENENLIENVPDPKTTAESEYPVVSDMDVCPPTSDYIGYDDQSGEVTNQDEEEYSCLDDLNTSECMDIEDDEPTECAAAATLKALDLLSIPLPGFKSANKTPLPSDIPLPPKTDEASKNQDNCDLPLPPGEESYPVTHFEMDNDSQEMLSAATVIQDVHRDCGSGSNSQDSFHIVGLVSNQGGSDITVPPGTENIVCSDLQVPLLTAEVGSDLPLPPGTESMMGPSLPLPPGTENLISPDVPLPPGTEHVMDPGLPLPPGTEDVGVTCLPFPPGAEDPVSSDLPLPPGTEEVQKENKARFRKMYNSYPEEKNMTSHMTVLHKKRKESS</sequence>
<feature type="compositionally biased region" description="Basic residues" evidence="1">
    <location>
        <begin position="176"/>
        <end position="211"/>
    </location>
</feature>